<keyword evidence="3" id="KW-0238">DNA-binding</keyword>
<protein>
    <recommendedName>
        <fullName evidence="7">Histone family protein DNA-binding protein</fullName>
    </recommendedName>
</protein>
<evidence type="ECO:0000256" key="1">
    <source>
        <dbReference type="ARBA" id="ARBA00010529"/>
    </source>
</evidence>
<name>T2GE29_MEGG1</name>
<dbReference type="SMART" id="SM00411">
    <property type="entry name" value="BHL"/>
    <property type="match status" value="1"/>
</dbReference>
<dbReference type="KEGG" id="dgg:DGI_2398"/>
<dbReference type="HOGENOM" id="CLU_105066_3_0_7"/>
<reference evidence="5 6" key="1">
    <citation type="journal article" date="2013" name="J. Bacteriol.">
        <title>Roles of HynAB and Ech, the only two hydrogenases found in the model sulfate reducer Desulfovibrio gigas.</title>
        <authorList>
            <person name="Morais-Silva F.O."/>
            <person name="Santos C.I."/>
            <person name="Rodrigues R."/>
            <person name="Pereira I.A."/>
            <person name="Rodrigues-Pousada C."/>
        </authorList>
    </citation>
    <scope>NUCLEOTIDE SEQUENCE [LARGE SCALE GENOMIC DNA]</scope>
    <source>
        <strain evidence="6">ATCC 19364 / DSM 1382 / NCIMB 9332 / VKM B-1759</strain>
    </source>
</reference>
<dbReference type="AlphaFoldDB" id="T2GE29"/>
<evidence type="ECO:0008006" key="7">
    <source>
        <dbReference type="Google" id="ProtNLM"/>
    </source>
</evidence>
<dbReference type="Pfam" id="PF00216">
    <property type="entry name" value="Bac_DNA_binding"/>
    <property type="match status" value="1"/>
</dbReference>
<gene>
    <name evidence="5" type="ORF">DGI_2398</name>
</gene>
<evidence type="ECO:0000256" key="3">
    <source>
        <dbReference type="ARBA" id="ARBA00023125"/>
    </source>
</evidence>
<dbReference type="Proteomes" id="UP000016587">
    <property type="component" value="Chromosome"/>
</dbReference>
<dbReference type="PRINTS" id="PR01727">
    <property type="entry name" value="DNABINDINGHU"/>
</dbReference>
<proteinExistence type="inferred from homology"/>
<comment type="similarity">
    <text evidence="1 4">Belongs to the bacterial histone-like protein family.</text>
</comment>
<dbReference type="SUPFAM" id="SSF47729">
    <property type="entry name" value="IHF-like DNA-binding proteins"/>
    <property type="match status" value="1"/>
</dbReference>
<evidence type="ECO:0000256" key="4">
    <source>
        <dbReference type="RuleBase" id="RU003939"/>
    </source>
</evidence>
<dbReference type="GO" id="GO:0030527">
    <property type="term" value="F:structural constituent of chromatin"/>
    <property type="evidence" value="ECO:0007669"/>
    <property type="project" value="InterPro"/>
</dbReference>
<dbReference type="GO" id="GO:0030261">
    <property type="term" value="P:chromosome condensation"/>
    <property type="evidence" value="ECO:0007669"/>
    <property type="project" value="UniProtKB-KW"/>
</dbReference>
<dbReference type="OrthoDB" id="5457887at2"/>
<accession>T2GE29</accession>
<dbReference type="InterPro" id="IPR010992">
    <property type="entry name" value="IHF-like_DNA-bd_dom_sf"/>
</dbReference>
<evidence type="ECO:0000313" key="5">
    <source>
        <dbReference type="EMBL" id="AGW14147.1"/>
    </source>
</evidence>
<dbReference type="PANTHER" id="PTHR33175:SF3">
    <property type="entry name" value="DNA-BINDING PROTEIN HU-BETA"/>
    <property type="match status" value="1"/>
</dbReference>
<reference evidence="6" key="2">
    <citation type="submission" date="2013-07" db="EMBL/GenBank/DDBJ databases">
        <authorList>
            <person name="Morais-Silva F.O."/>
            <person name="Rezende A.M."/>
            <person name="Pimentel C."/>
            <person name="Resende D.M."/>
            <person name="Santos C.I."/>
            <person name="Clemente C."/>
            <person name="de Oliveira L.M."/>
            <person name="da Silva S.M."/>
            <person name="Costa D.A."/>
            <person name="Varela-Raposo A."/>
            <person name="Horacio E.C.A."/>
            <person name="Matos M."/>
            <person name="Flores O."/>
            <person name="Ruiz J.C."/>
            <person name="Rodrigues-Pousada C."/>
        </authorList>
    </citation>
    <scope>NUCLEOTIDE SEQUENCE [LARGE SCALE GENOMIC DNA]</scope>
    <source>
        <strain evidence="6">ATCC 19364 / DSM 1382 / NCIMB 9332 / VKM B-1759</strain>
    </source>
</reference>
<keyword evidence="6" id="KW-1185">Reference proteome</keyword>
<evidence type="ECO:0000313" key="6">
    <source>
        <dbReference type="Proteomes" id="UP000016587"/>
    </source>
</evidence>
<sequence>MTFQDFTARIVGRLRQSGETLHISKSAVEATLKAMAAETAAVLAEGGRVQLPGLGVFETQARAARQGRNPRTGEAIAIPARKAATFTPGKALKETINA</sequence>
<dbReference type="EMBL" id="CP006585">
    <property type="protein sequence ID" value="AGW14147.1"/>
    <property type="molecule type" value="Genomic_DNA"/>
</dbReference>
<evidence type="ECO:0000256" key="2">
    <source>
        <dbReference type="ARBA" id="ARBA00023067"/>
    </source>
</evidence>
<dbReference type="InterPro" id="IPR000119">
    <property type="entry name" value="Hist_DNA-bd"/>
</dbReference>
<organism evidence="5 6">
    <name type="scientific">Megalodesulfovibrio gigas (strain ATCC 19364 / DSM 1382 / NCIMB 9332 / VKM B-1759)</name>
    <name type="common">Desulfovibrio gigas</name>
    <dbReference type="NCBI Taxonomy" id="1121448"/>
    <lineage>
        <taxon>Bacteria</taxon>
        <taxon>Pseudomonadati</taxon>
        <taxon>Thermodesulfobacteriota</taxon>
        <taxon>Desulfovibrionia</taxon>
        <taxon>Desulfovibrionales</taxon>
        <taxon>Desulfovibrionaceae</taxon>
        <taxon>Megalodesulfovibrio</taxon>
    </lineage>
</organism>
<dbReference type="CDD" id="cd13831">
    <property type="entry name" value="HU"/>
    <property type="match status" value="1"/>
</dbReference>
<dbReference type="eggNOG" id="COG0776">
    <property type="taxonomic scope" value="Bacteria"/>
</dbReference>
<dbReference type="RefSeq" id="WP_021761128.1">
    <property type="nucleotide sequence ID" value="NC_022444.1"/>
</dbReference>
<dbReference type="PATRIC" id="fig|1121448.10.peg.2351"/>
<dbReference type="PANTHER" id="PTHR33175">
    <property type="entry name" value="DNA-BINDING PROTEIN HU"/>
    <property type="match status" value="1"/>
</dbReference>
<dbReference type="Gene3D" id="4.10.520.10">
    <property type="entry name" value="IHF-like DNA-binding proteins"/>
    <property type="match status" value="1"/>
</dbReference>
<keyword evidence="2" id="KW-0226">DNA condensation</keyword>
<dbReference type="STRING" id="1121448.DGI_2398"/>
<dbReference type="GO" id="GO:0003677">
    <property type="term" value="F:DNA binding"/>
    <property type="evidence" value="ECO:0007669"/>
    <property type="project" value="UniProtKB-KW"/>
</dbReference>